<dbReference type="AlphaFoldDB" id="A0A518HYY0"/>
<sequence length="109" mass="12685">MHWFRHDVGTGYLIDPAEPADGDKVEILETWERFTFLPKSFFGLVNDHGQTFQFRRELDGRMLFDTPDESLGGSRQSFGTLEEARDLMLQFLDSGQLPDREGMVFQSWH</sequence>
<dbReference type="Proteomes" id="UP000319004">
    <property type="component" value="Chromosome"/>
</dbReference>
<evidence type="ECO:0000313" key="2">
    <source>
        <dbReference type="Proteomes" id="UP000319004"/>
    </source>
</evidence>
<evidence type="ECO:0000313" key="1">
    <source>
        <dbReference type="EMBL" id="QDV46056.1"/>
    </source>
</evidence>
<dbReference type="EMBL" id="CP037423">
    <property type="protein sequence ID" value="QDV46056.1"/>
    <property type="molecule type" value="Genomic_DNA"/>
</dbReference>
<reference evidence="1 2" key="1">
    <citation type="submission" date="2019-03" db="EMBL/GenBank/DDBJ databases">
        <title>Deep-cultivation of Planctomycetes and their phenomic and genomic characterization uncovers novel biology.</title>
        <authorList>
            <person name="Wiegand S."/>
            <person name="Jogler M."/>
            <person name="Boedeker C."/>
            <person name="Pinto D."/>
            <person name="Vollmers J."/>
            <person name="Rivas-Marin E."/>
            <person name="Kohn T."/>
            <person name="Peeters S.H."/>
            <person name="Heuer A."/>
            <person name="Rast P."/>
            <person name="Oberbeckmann S."/>
            <person name="Bunk B."/>
            <person name="Jeske O."/>
            <person name="Meyerdierks A."/>
            <person name="Storesund J.E."/>
            <person name="Kallscheuer N."/>
            <person name="Luecker S."/>
            <person name="Lage O.M."/>
            <person name="Pohl T."/>
            <person name="Merkel B.J."/>
            <person name="Hornburger P."/>
            <person name="Mueller R.-W."/>
            <person name="Bruemmer F."/>
            <person name="Labrenz M."/>
            <person name="Spormann A.M."/>
            <person name="Op den Camp H."/>
            <person name="Overmann J."/>
            <person name="Amann R."/>
            <person name="Jetten M.S.M."/>
            <person name="Mascher T."/>
            <person name="Medema M.H."/>
            <person name="Devos D.P."/>
            <person name="Kaster A.-K."/>
            <person name="Ovreas L."/>
            <person name="Rohde M."/>
            <person name="Galperin M.Y."/>
            <person name="Jogler C."/>
        </authorList>
    </citation>
    <scope>NUCLEOTIDE SEQUENCE [LARGE SCALE GENOMIC DNA]</scope>
    <source>
        <strain evidence="1 2">Enr13</strain>
    </source>
</reference>
<dbReference type="RefSeq" id="WP_145390235.1">
    <property type="nucleotide sequence ID" value="NZ_CP037423.1"/>
</dbReference>
<keyword evidence="2" id="KW-1185">Reference proteome</keyword>
<gene>
    <name evidence="1" type="ORF">Enr13x_59600</name>
</gene>
<protein>
    <submittedName>
        <fullName evidence="1">Uncharacterized protein</fullName>
    </submittedName>
</protein>
<dbReference type="OrthoDB" id="279832at2"/>
<dbReference type="KEGG" id="snep:Enr13x_59600"/>
<accession>A0A518HYY0</accession>
<organism evidence="1 2">
    <name type="scientific">Stieleria neptunia</name>
    <dbReference type="NCBI Taxonomy" id="2527979"/>
    <lineage>
        <taxon>Bacteria</taxon>
        <taxon>Pseudomonadati</taxon>
        <taxon>Planctomycetota</taxon>
        <taxon>Planctomycetia</taxon>
        <taxon>Pirellulales</taxon>
        <taxon>Pirellulaceae</taxon>
        <taxon>Stieleria</taxon>
    </lineage>
</organism>
<name>A0A518HYY0_9BACT</name>
<proteinExistence type="predicted"/>